<comment type="caution">
    <text evidence="4">The sequence shown here is derived from an EMBL/GenBank/DDBJ whole genome shotgun (WGS) entry which is preliminary data.</text>
</comment>
<dbReference type="RefSeq" id="WP_020871767.1">
    <property type="nucleotide sequence ID" value="NC_022785.1"/>
</dbReference>
<evidence type="ECO:0000313" key="5">
    <source>
        <dbReference type="Proteomes" id="UP000281594"/>
    </source>
</evidence>
<dbReference type="PANTHER" id="PTHR12526:SF510">
    <property type="entry name" value="D-INOSITOL 3-PHOSPHATE GLYCOSYLTRANSFERASE"/>
    <property type="match status" value="1"/>
</dbReference>
<dbReference type="eggNOG" id="COG0438">
    <property type="taxonomic scope" value="Bacteria"/>
</dbReference>
<dbReference type="GO" id="GO:0016757">
    <property type="term" value="F:glycosyltransferase activity"/>
    <property type="evidence" value="ECO:0007669"/>
    <property type="project" value="UniProtKB-KW"/>
</dbReference>
<dbReference type="KEGG" id="src:M271_34385"/>
<dbReference type="Gene3D" id="3.40.50.2000">
    <property type="entry name" value="Glycogen Phosphorylase B"/>
    <property type="match status" value="1"/>
</dbReference>
<sequence>MAGIVFVSIDDFTREGFTNGLFLQVRELLKRVITRGHPASLACIAQSRNPGVGRRTRTIQGCTVHETFIDAPGVASAYRRALQDILNDLDPDVILLNSCAVRLNEAHHAVLDESLASGRQVAVLVTDQLYPTSSDHPEDEVRSYYSLMRQTSVHAVSETIADAFHGETGVPAQVLPNLLPERRVGPASSGAESRSLTLINHHPIKGRRVWDALIRQRPSDAYLAVETWPDVPAYVPPSPRVEVAAFTPDPTTIYNRTRILLVPSLGPEGLARVTLEAMESGVPVIAHRIGSLPELGNAAMFIAPPPIAGYELDGDVLYPMVSQNDVERAAQDLGQAIDALDHDPALRARFVTNGRALVRDYRDHSEAVSGRLLDAWFGTV</sequence>
<dbReference type="Pfam" id="PF13692">
    <property type="entry name" value="Glyco_trans_1_4"/>
    <property type="match status" value="1"/>
</dbReference>
<gene>
    <name evidence="4" type="ORF">D3C57_109280</name>
</gene>
<reference evidence="4 5" key="1">
    <citation type="journal article" date="2018" name="J. Biol. Chem.">
        <title>Discovery of the actinoplanic acid pathway in Streptomyces rapamycinicus reveals a genetically conserved synergism with rapamycin.</title>
        <authorList>
            <person name="Mrak P."/>
            <person name="Krastel P."/>
            <person name="Pivk Lukancic P."/>
            <person name="Tao J."/>
            <person name="Pistorius D."/>
            <person name="Moore C.M."/>
        </authorList>
    </citation>
    <scope>NUCLEOTIDE SEQUENCE [LARGE SCALE GENOMIC DNA]</scope>
    <source>
        <strain evidence="4 5">NRRL 5491</strain>
    </source>
</reference>
<dbReference type="Proteomes" id="UP000281594">
    <property type="component" value="Unassembled WGS sequence"/>
</dbReference>
<keyword evidence="2" id="KW-0328">Glycosyltransferase</keyword>
<dbReference type="SUPFAM" id="SSF53756">
    <property type="entry name" value="UDP-Glycosyltransferase/glycogen phosphorylase"/>
    <property type="match status" value="1"/>
</dbReference>
<keyword evidence="3" id="KW-0808">Transferase</keyword>
<dbReference type="STRING" id="1343740.M271_34385"/>
<accession>A0A0A0NMU0</accession>
<name>A0A0A0NMU0_STRRN</name>
<evidence type="ECO:0000256" key="1">
    <source>
        <dbReference type="ARBA" id="ARBA00021292"/>
    </source>
</evidence>
<dbReference type="AlphaFoldDB" id="A0A0A0NMU0"/>
<evidence type="ECO:0000256" key="2">
    <source>
        <dbReference type="ARBA" id="ARBA00022676"/>
    </source>
</evidence>
<dbReference type="HOGENOM" id="CLU_727444_0_0_11"/>
<protein>
    <recommendedName>
        <fullName evidence="1">D-inositol 3-phosphate glycosyltransferase</fullName>
    </recommendedName>
</protein>
<proteinExistence type="predicted"/>
<dbReference type="EMBL" id="QYCY01000001">
    <property type="protein sequence ID" value="RLV78559.1"/>
    <property type="molecule type" value="Genomic_DNA"/>
</dbReference>
<organism evidence="4 5">
    <name type="scientific">Streptomyces rapamycinicus (strain ATCC 29253 / DSM 41530 / NRRL 5491 / AYB-994)</name>
    <name type="common">Streptomyces hygroscopicus (strain ATCC 29253)</name>
    <dbReference type="NCBI Taxonomy" id="1343740"/>
    <lineage>
        <taxon>Bacteria</taxon>
        <taxon>Bacillati</taxon>
        <taxon>Actinomycetota</taxon>
        <taxon>Actinomycetes</taxon>
        <taxon>Kitasatosporales</taxon>
        <taxon>Streptomycetaceae</taxon>
        <taxon>Streptomyces</taxon>
        <taxon>Streptomyces violaceusniger group</taxon>
    </lineage>
</organism>
<dbReference type="PANTHER" id="PTHR12526">
    <property type="entry name" value="GLYCOSYLTRANSFERASE"/>
    <property type="match status" value="1"/>
</dbReference>
<evidence type="ECO:0000256" key="3">
    <source>
        <dbReference type="ARBA" id="ARBA00022679"/>
    </source>
</evidence>
<evidence type="ECO:0000313" key="4">
    <source>
        <dbReference type="EMBL" id="RLV78559.1"/>
    </source>
</evidence>